<dbReference type="HAMAP" id="MF_04100">
    <property type="entry name" value="DPOL_T4"/>
    <property type="match status" value="1"/>
</dbReference>
<keyword evidence="10 13" id="KW-1194">Viral DNA replication</keyword>
<evidence type="ECO:0000256" key="2">
    <source>
        <dbReference type="ARBA" id="ARBA00012417"/>
    </source>
</evidence>
<sequence length="831" mass="97304">MRFYTNVQLIGNQVLVRGVDNGKRYEHRDEFLPTLFVKSKKDSKYKTLSGESVEPIKPGSVRDCREFYKKYDEVDGFEIYGNDRYIYQYISEKYPEDEIKFDISQIKLVTLDIETTAEKGFPDVESASEEILAITIQDYTTKEIITWGVKPFVNKQKNVTYRYCSTEHQLLSDFINYWMQDVPDVVTGWNIQLFDIPYICKRLNRVLGEKLMKRFSNWGLVTEGEIYIQGRKQITFDVGGLTQLDYLDLYKKFTYKAQESYRLDYIAEVELGQKKLDHSEFDTFKDFYTNGWQKFIEYNIVDVELVDRLEDKMKLIELALTMAYDAKVNYNDVFYQVRMWDNIIYNYLKKRDIVIPPKIKASKNEKYAGAYVKEPIPGKYDWVVSFDLNSLYPHLIMQYNISPETLLEERHPTATVDRILDEEINFELYKDNAVCANGAMYRKDVRGFLPELMDKMYGDRVIFKKKMIQAKKDYEKTPTKALEKEIARCNNIQMAKKISLNSAYGAIGNQYFRYYKLANAEAITLSGQVSIRWIESKMNDYLNKLLQTTEEDYVIASDTDSIYLNLGPLVDKFFANKSGDKAAIVSLLNKICEEKFEPYIDNCYQNLATYVSAYDQKMQMKRENIADRGIWTAKKRYILNVWDSEGVRYEDPKLKMMGIEAVKSSTPAPCRKMIKDALKLMMSGTEEDVIEFIDKSRAEFKALPPEQISFPRSVSDVVKYKSSSDIYVKGTPIHCRGALLFNHYIKKNKLDNKYSLIKNGEKIKFCYLKKPNILHENVISFIQEFPKELNLDKYIDYDLQFEKSFVEPLKAILDAIGWNVEKTVNLELFFS</sequence>
<dbReference type="GO" id="GO:0008408">
    <property type="term" value="F:3'-5' exonuclease activity"/>
    <property type="evidence" value="ECO:0007669"/>
    <property type="project" value="UniProtKB-UniRule"/>
</dbReference>
<dbReference type="EC" id="2.7.7.7" evidence="2 13"/>
<dbReference type="Gene3D" id="1.20.1280.300">
    <property type="match status" value="1"/>
</dbReference>
<evidence type="ECO:0000256" key="10">
    <source>
        <dbReference type="ARBA" id="ARBA00023109"/>
    </source>
</evidence>
<dbReference type="SUPFAM" id="SSF53098">
    <property type="entry name" value="Ribonuclease H-like"/>
    <property type="match status" value="1"/>
</dbReference>
<feature type="site" description="Optimization of metal coordination by the polymerase active site" evidence="13">
    <location>
        <position position="635"/>
    </location>
</feature>
<dbReference type="InterPro" id="IPR034749">
    <property type="entry name" value="DPOL_T4"/>
</dbReference>
<feature type="binding site" evidence="13">
    <location>
        <begin position="390"/>
        <end position="392"/>
    </location>
    <ligand>
        <name>substrate</name>
    </ligand>
</feature>
<evidence type="ECO:0000256" key="14">
    <source>
        <dbReference type="RuleBase" id="RU000442"/>
    </source>
</evidence>
<dbReference type="EC" id="3.1.11.-" evidence="13"/>
<comment type="similarity">
    <text evidence="1 13 14">Belongs to the DNA polymerase type-B family.</text>
</comment>
<keyword evidence="13" id="KW-0511">Multifunctional enzyme</keyword>
<feature type="domain" description="DNA-directed DNA polymerase family B exonuclease" evidence="16">
    <location>
        <begin position="100"/>
        <end position="266"/>
    </location>
</feature>
<dbReference type="PANTHER" id="PTHR10322">
    <property type="entry name" value="DNA POLYMERASE CATALYTIC SUBUNIT"/>
    <property type="match status" value="1"/>
</dbReference>
<feature type="binding site" evidence="13">
    <location>
        <position position="114"/>
    </location>
    <ligand>
        <name>Mg(2+)</name>
        <dbReference type="ChEBI" id="CHEBI:18420"/>
        <label>1</label>
        <note>catalytic; for 3'-5' exonuclease activity</note>
    </ligand>
</feature>
<feature type="binding site" evidence="13">
    <location>
        <position position="112"/>
    </location>
    <ligand>
        <name>Mg(2+)</name>
        <dbReference type="ChEBI" id="CHEBI:18420"/>
        <label>1</label>
        <note>catalytic; for 3'-5' exonuclease activity</note>
    </ligand>
</feature>
<dbReference type="EMBL" id="GU071095">
    <property type="protein sequence ID" value="ADO97492.1"/>
    <property type="molecule type" value="Genomic_DNA"/>
</dbReference>
<dbReference type="InterPro" id="IPR006134">
    <property type="entry name" value="DNA-dir_DNA_pol_B_multi_dom"/>
</dbReference>
<dbReference type="SMART" id="SM00486">
    <property type="entry name" value="POLBc"/>
    <property type="match status" value="1"/>
</dbReference>
<feature type="binding site" evidence="13">
    <location>
        <position position="302"/>
    </location>
    <ligand>
        <name>Mg(2+)</name>
        <dbReference type="ChEBI" id="CHEBI:18420"/>
        <label>2</label>
        <note>catalytic; for 3'-5' exonuclease activity</note>
    </ligand>
</feature>
<feature type="binding site" evidence="13">
    <location>
        <position position="302"/>
    </location>
    <ligand>
        <name>Mg(2+)</name>
        <dbReference type="ChEBI" id="CHEBI:18420"/>
        <label>1</label>
        <note>catalytic; for 3'-5' exonuclease activity</note>
    </ligand>
</feature>
<keyword evidence="13" id="KW-0479">Metal-binding</keyword>
<comment type="caution">
    <text evidence="13">Lacks conserved residue(s) required for the propagation of feature annotation.</text>
</comment>
<keyword evidence="8 13" id="KW-0269">Exonuclease</keyword>
<dbReference type="Gene3D" id="3.40.1820.10">
    <property type="entry name" value="DnaQ-like 3'-5' exonuclease"/>
    <property type="match status" value="1"/>
</dbReference>
<keyword evidence="9 13" id="KW-0239">DNA-directed DNA polymerase</keyword>
<dbReference type="GO" id="GO:0000166">
    <property type="term" value="F:nucleotide binding"/>
    <property type="evidence" value="ECO:0007669"/>
    <property type="project" value="UniProtKB-UniRule"/>
</dbReference>
<dbReference type="InterPro" id="IPR036397">
    <property type="entry name" value="RNaseH_sf"/>
</dbReference>
<evidence type="ECO:0000256" key="7">
    <source>
        <dbReference type="ARBA" id="ARBA00022801"/>
    </source>
</evidence>
<dbReference type="InterPro" id="IPR017964">
    <property type="entry name" value="DNA-dir_DNA_pol_B_CS"/>
</dbReference>
<comment type="domain">
    <text evidence="13">The N-terminus contains the 3'-5' exonuclease activity. The C-terminus contains the polymerase activity and is involved in binding to the polymerase clamp protein. A beta hairpin structure is necessary for the proofreading function of the polymerase.</text>
</comment>
<accession>E3SJ44</accession>
<dbReference type="OrthoDB" id="165at10239"/>
<dbReference type="Gene3D" id="3.30.342.10">
    <property type="entry name" value="DNA Polymerase, chain B, domain 1"/>
    <property type="match status" value="1"/>
</dbReference>
<feature type="region of interest" description="Polymerase" evidence="13">
    <location>
        <begin position="355"/>
        <end position="831"/>
    </location>
</feature>
<evidence type="ECO:0000256" key="1">
    <source>
        <dbReference type="ARBA" id="ARBA00005755"/>
    </source>
</evidence>
<name>E3SJ44_9CAUD</name>
<dbReference type="Proteomes" id="UP000006524">
    <property type="component" value="Segment"/>
</dbReference>
<dbReference type="PANTHER" id="PTHR10322:SF23">
    <property type="entry name" value="DNA POLYMERASE DELTA CATALYTIC SUBUNIT"/>
    <property type="match status" value="1"/>
</dbReference>
<evidence type="ECO:0000259" key="15">
    <source>
        <dbReference type="Pfam" id="PF00136"/>
    </source>
</evidence>
<feature type="binding site" evidence="13">
    <location>
        <position position="460"/>
    </location>
    <ligand>
        <name>substrate</name>
    </ligand>
</feature>
<feature type="region of interest" description="Binding of DNA in B-conformation" evidence="13">
    <location>
        <begin position="634"/>
        <end position="637"/>
    </location>
</feature>
<keyword evidence="3 13" id="KW-0808">Transferase</keyword>
<organism evidence="17 18">
    <name type="scientific">Synechococcus phage S-SM2</name>
    <dbReference type="NCBI Taxonomy" id="444860"/>
    <lineage>
        <taxon>Viruses</taxon>
        <taxon>Duplodnaviria</taxon>
        <taxon>Heunggongvirae</taxon>
        <taxon>Uroviricota</taxon>
        <taxon>Caudoviricetes</taxon>
        <taxon>Pantevenvirales</taxon>
        <taxon>Kyanoviridae</taxon>
        <taxon>Nilusvirus</taxon>
        <taxon>Nilusvirus ssm2</taxon>
    </lineage>
</organism>
<evidence type="ECO:0000256" key="4">
    <source>
        <dbReference type="ARBA" id="ARBA00022695"/>
    </source>
</evidence>
<dbReference type="InterPro" id="IPR006172">
    <property type="entry name" value="DNA-dir_DNA_pol_B"/>
</dbReference>
<evidence type="ECO:0000256" key="13">
    <source>
        <dbReference type="HAMAP-Rule" id="MF_04100"/>
    </source>
</evidence>
<feature type="binding site" evidence="13">
    <location>
        <position position="387"/>
    </location>
    <ligand>
        <name>Mg(2+)</name>
        <dbReference type="ChEBI" id="CHEBI:18420"/>
        <label>3</label>
        <note>catalytic; for polymerase activity</note>
    </ligand>
</feature>
<keyword evidence="7 13" id="KW-0378">Hydrolase</keyword>
<dbReference type="GO" id="GO:0003887">
    <property type="term" value="F:DNA-directed DNA polymerase activity"/>
    <property type="evidence" value="ECO:0007669"/>
    <property type="project" value="UniProtKB-UniRule"/>
</dbReference>
<keyword evidence="6 13" id="KW-0540">Nuclease</keyword>
<keyword evidence="18" id="KW-1185">Reference proteome</keyword>
<evidence type="ECO:0000256" key="12">
    <source>
        <dbReference type="ARBA" id="ARBA00049244"/>
    </source>
</evidence>
<dbReference type="RefSeq" id="YP_004322306.1">
    <property type="nucleotide sequence ID" value="NC_015279.1"/>
</dbReference>
<dbReference type="Pfam" id="PF00136">
    <property type="entry name" value="DNA_pol_B"/>
    <property type="match status" value="1"/>
</dbReference>
<dbReference type="InterPro" id="IPR023211">
    <property type="entry name" value="DNA_pol_palm_dom_sf"/>
</dbReference>
<reference evidence="17 18" key="1">
    <citation type="journal article" date="2010" name="Environ. Microbiol.">
        <title>Genomic analysis of oceanic cyanobacterial myoviruses compared with T4-like myoviruses from diverse hosts and environments.</title>
        <authorList>
            <person name="Sullivan M.B."/>
            <person name="Huang K.H."/>
            <person name="Ignacio-Espinoza J.C."/>
            <person name="Berlin A.M."/>
            <person name="Kelly L."/>
            <person name="Weigele P.R."/>
            <person name="DeFrancesco A.S."/>
            <person name="Kern S.E."/>
            <person name="Thompson L.R."/>
            <person name="Young S."/>
            <person name="Yandava C."/>
            <person name="Fu R."/>
            <person name="Krastins B."/>
            <person name="Chase M."/>
            <person name="Sarracino D."/>
            <person name="Osburne M.S."/>
            <person name="Henn M.R."/>
            <person name="Chisholm S.W."/>
        </authorList>
    </citation>
    <scope>NUCLEOTIDE SEQUENCE [LARGE SCALE GENOMIC DNA]</scope>
    <source>
        <strain evidence="17">8017-1</strain>
    </source>
</reference>
<keyword evidence="11 13" id="KW-0238">DNA-binding</keyword>
<feature type="site" description="Essential for viral replication" evidence="13">
    <location>
        <position position="643"/>
    </location>
</feature>
<dbReference type="GeneID" id="10326782"/>
<comment type="catalytic activity">
    <reaction evidence="12 13 14">
        <text>DNA(n) + a 2'-deoxyribonucleoside 5'-triphosphate = DNA(n+1) + diphosphate</text>
        <dbReference type="Rhea" id="RHEA:22508"/>
        <dbReference type="Rhea" id="RHEA-COMP:17339"/>
        <dbReference type="Rhea" id="RHEA-COMP:17340"/>
        <dbReference type="ChEBI" id="CHEBI:33019"/>
        <dbReference type="ChEBI" id="CHEBI:61560"/>
        <dbReference type="ChEBI" id="CHEBI:173112"/>
        <dbReference type="EC" id="2.7.7.7"/>
    </reaction>
</comment>
<evidence type="ECO:0000256" key="8">
    <source>
        <dbReference type="ARBA" id="ARBA00022839"/>
    </source>
</evidence>
<evidence type="ECO:0000259" key="16">
    <source>
        <dbReference type="Pfam" id="PF03104"/>
    </source>
</evidence>
<dbReference type="KEGG" id="vg:10326782"/>
<feature type="domain" description="DNA-directed DNA polymerase family B multifunctional" evidence="15">
    <location>
        <begin position="346"/>
        <end position="815"/>
    </location>
</feature>
<evidence type="ECO:0000256" key="3">
    <source>
        <dbReference type="ARBA" id="ARBA00022679"/>
    </source>
</evidence>
<feature type="binding site" evidence="13">
    <location>
        <position position="195"/>
    </location>
    <ligand>
        <name>Mg(2+)</name>
        <dbReference type="ChEBI" id="CHEBI:18420"/>
        <label>2</label>
        <note>catalytic; for 3'-5' exonuclease activity</note>
    </ligand>
</feature>
<dbReference type="GO" id="GO:0046872">
    <property type="term" value="F:metal ion binding"/>
    <property type="evidence" value="ECO:0007669"/>
    <property type="project" value="UniProtKB-KW"/>
</dbReference>
<evidence type="ECO:0000256" key="5">
    <source>
        <dbReference type="ARBA" id="ARBA00022705"/>
    </source>
</evidence>
<evidence type="ECO:0000256" key="9">
    <source>
        <dbReference type="ARBA" id="ARBA00022932"/>
    </source>
</evidence>
<feature type="site" description="Optimization of metal coordination by the polymerase active site" evidence="13">
    <location>
        <position position="558"/>
    </location>
</feature>
<evidence type="ECO:0000313" key="18">
    <source>
        <dbReference type="Proteomes" id="UP000006524"/>
    </source>
</evidence>
<keyword evidence="13" id="KW-0460">Magnesium</keyword>
<comment type="cofactor">
    <cofactor evidence="13">
        <name>Mg(2+)</name>
        <dbReference type="ChEBI" id="CHEBI:18420"/>
    </cofactor>
</comment>
<evidence type="ECO:0000256" key="11">
    <source>
        <dbReference type="ARBA" id="ARBA00023125"/>
    </source>
</evidence>
<keyword evidence="4 13" id="KW-0548">Nucleotidyltransferase</keyword>
<protein>
    <recommendedName>
        <fullName evidence="2 13">DNA-directed DNA polymerase</fullName>
        <ecNumber evidence="2 13">2.7.7.7</ecNumber>
        <ecNumber evidence="13">3.1.11.-</ecNumber>
    </recommendedName>
</protein>
<dbReference type="Gene3D" id="3.30.420.10">
    <property type="entry name" value="Ribonuclease H-like superfamily/Ribonuclease H"/>
    <property type="match status" value="1"/>
</dbReference>
<feature type="binding site" evidence="13">
    <location>
        <position position="388"/>
    </location>
    <ligand>
        <name>Mg(2+)</name>
        <dbReference type="ChEBI" id="CHEBI:18420"/>
        <label>4</label>
        <note>catalytic; for polymerase activity</note>
    </ligand>
</feature>
<feature type="binding site" evidence="13">
    <location>
        <position position="560"/>
    </location>
    <ligand>
        <name>Mg(2+)</name>
        <dbReference type="ChEBI" id="CHEBI:18420"/>
        <label>3</label>
        <note>catalytic; for polymerase activity</note>
    </ligand>
</feature>
<proteinExistence type="inferred from homology"/>
<dbReference type="PRINTS" id="PR00106">
    <property type="entry name" value="DNAPOLB"/>
</dbReference>
<evidence type="ECO:0000256" key="6">
    <source>
        <dbReference type="ARBA" id="ARBA00022722"/>
    </source>
</evidence>
<dbReference type="InterPro" id="IPR043502">
    <property type="entry name" value="DNA/RNA_pol_sf"/>
</dbReference>
<gene>
    <name evidence="17" type="primary">gp43</name>
    <name evidence="17" type="ORF">SSM2_150</name>
</gene>
<dbReference type="Gene3D" id="3.90.1600.10">
    <property type="entry name" value="Palm domain of DNA polymerase"/>
    <property type="match status" value="1"/>
</dbReference>
<dbReference type="SUPFAM" id="SSF56672">
    <property type="entry name" value="DNA/RNA polymerases"/>
    <property type="match status" value="1"/>
</dbReference>
<feature type="region of interest" description="Interaction with the polymerase clamp" evidence="13">
    <location>
        <begin position="826"/>
        <end position="831"/>
    </location>
</feature>
<keyword evidence="5 13" id="KW-0235">DNA replication</keyword>
<comment type="function">
    <text evidence="13">Replicates the viral genomic DNA. This polymerase possesses two enzymatic activities: DNA synthesis (polymerase) and an exonucleolytic activity that degrades single-stranded DNA in the 3'- to 5'-direction for proofreading purpose.</text>
</comment>
<dbReference type="InterPro" id="IPR012337">
    <property type="entry name" value="RNaseH-like_sf"/>
</dbReference>
<feature type="region of interest" description="Beta hairpin" evidence="13">
    <location>
        <begin position="221"/>
        <end position="237"/>
    </location>
</feature>
<dbReference type="Pfam" id="PF03104">
    <property type="entry name" value="DNA_pol_B_exo1"/>
    <property type="match status" value="1"/>
</dbReference>
<evidence type="ECO:0000313" key="17">
    <source>
        <dbReference type="EMBL" id="ADO97492.1"/>
    </source>
</evidence>
<dbReference type="GO" id="GO:0006261">
    <property type="term" value="P:DNA-templated DNA replication"/>
    <property type="evidence" value="ECO:0007669"/>
    <property type="project" value="TreeGrafter"/>
</dbReference>
<dbReference type="PROSITE" id="PS00116">
    <property type="entry name" value="DNA_POLYMERASE_B"/>
    <property type="match status" value="1"/>
</dbReference>
<dbReference type="GO" id="GO:0003677">
    <property type="term" value="F:DNA binding"/>
    <property type="evidence" value="ECO:0007669"/>
    <property type="project" value="UniProtKB-UniRule"/>
</dbReference>
<feature type="binding site" evidence="13">
    <location>
        <position position="560"/>
    </location>
    <ligand>
        <name>Mg(2+)</name>
        <dbReference type="ChEBI" id="CHEBI:18420"/>
        <label>4</label>
        <note>catalytic; for polymerase activity</note>
    </ligand>
</feature>
<dbReference type="InterPro" id="IPR050240">
    <property type="entry name" value="DNA_pol_type-B"/>
</dbReference>
<dbReference type="GO" id="GO:0039686">
    <property type="term" value="P:bidirectional double-stranded viral DNA replication"/>
    <property type="evidence" value="ECO:0007669"/>
    <property type="project" value="UniProtKB-UniRule"/>
</dbReference>
<feature type="binding site" evidence="13">
    <location>
        <position position="387"/>
    </location>
    <ligand>
        <name>Mg(2+)</name>
        <dbReference type="ChEBI" id="CHEBI:18420"/>
        <label>4</label>
        <note>catalytic; for polymerase activity</note>
    </ligand>
</feature>
<comment type="subunit">
    <text evidence="13">Part of the replicase complex that includes the DNA polymerase, the polymerase clamp, the clamp loader complex, the single-stranded DNA binding protein, and the primase/helicase. Interacts with the polymerase clamp; this interaction constitutes the polymerase holoenzyme.</text>
</comment>
<dbReference type="InterPro" id="IPR006133">
    <property type="entry name" value="DNA-dir_DNA_pol_B_exonuc"/>
</dbReference>
<feature type="binding site" evidence="13">
    <location>
        <position position="497"/>
    </location>
    <ligand>
        <name>substrate</name>
    </ligand>
</feature>